<accession>A0A7Y3R745</accession>
<evidence type="ECO:0000256" key="1">
    <source>
        <dbReference type="SAM" id="Phobius"/>
    </source>
</evidence>
<dbReference type="AlphaFoldDB" id="A0A7Y3R745"/>
<keyword evidence="3" id="KW-1185">Reference proteome</keyword>
<feature type="transmembrane region" description="Helical" evidence="1">
    <location>
        <begin position="12"/>
        <end position="33"/>
    </location>
</feature>
<feature type="transmembrane region" description="Helical" evidence="1">
    <location>
        <begin position="67"/>
        <end position="84"/>
    </location>
</feature>
<organism evidence="2 3">
    <name type="scientific">Flavobacterium rivulicola</name>
    <dbReference type="NCBI Taxonomy" id="2732161"/>
    <lineage>
        <taxon>Bacteria</taxon>
        <taxon>Pseudomonadati</taxon>
        <taxon>Bacteroidota</taxon>
        <taxon>Flavobacteriia</taxon>
        <taxon>Flavobacteriales</taxon>
        <taxon>Flavobacteriaceae</taxon>
        <taxon>Flavobacterium</taxon>
    </lineage>
</organism>
<dbReference type="RefSeq" id="WP_171221259.1">
    <property type="nucleotide sequence ID" value="NZ_CP121446.1"/>
</dbReference>
<reference evidence="2 3" key="1">
    <citation type="submission" date="2020-05" db="EMBL/GenBank/DDBJ databases">
        <title>Draft genome of Flavobacterium sp. IMCC34852.</title>
        <authorList>
            <person name="Song J."/>
            <person name="Cho J.-C."/>
        </authorList>
    </citation>
    <scope>NUCLEOTIDE SEQUENCE [LARGE SCALE GENOMIC DNA]</scope>
    <source>
        <strain evidence="2 3">IMCC34852</strain>
    </source>
</reference>
<protein>
    <submittedName>
        <fullName evidence="2">SdpI family protein</fullName>
    </submittedName>
</protein>
<name>A0A7Y3R745_9FLAO</name>
<evidence type="ECO:0000313" key="3">
    <source>
        <dbReference type="Proteomes" id="UP000536509"/>
    </source>
</evidence>
<proteinExistence type="predicted"/>
<dbReference type="Proteomes" id="UP000536509">
    <property type="component" value="Unassembled WGS sequence"/>
</dbReference>
<dbReference type="InterPro" id="IPR025962">
    <property type="entry name" value="SdpI/YhfL"/>
</dbReference>
<sequence>MEAILNYLLERTLSIPFLTGVIFVVMALITLGFPPKKINYLYGYRTRASMKNQQVWDFSQRYSSLKMLQIGLVLVAASFVNVFLNLSDGLQVSLGSSLLIIACAYLFFTTERAIRKNFPNN</sequence>
<keyword evidence="1" id="KW-0472">Membrane</keyword>
<evidence type="ECO:0000313" key="2">
    <source>
        <dbReference type="EMBL" id="NNT71066.1"/>
    </source>
</evidence>
<dbReference type="Pfam" id="PF13630">
    <property type="entry name" value="SdpI"/>
    <property type="match status" value="1"/>
</dbReference>
<feature type="transmembrane region" description="Helical" evidence="1">
    <location>
        <begin position="90"/>
        <end position="108"/>
    </location>
</feature>
<dbReference type="EMBL" id="JABEVX010000001">
    <property type="protein sequence ID" value="NNT71066.1"/>
    <property type="molecule type" value="Genomic_DNA"/>
</dbReference>
<keyword evidence="1" id="KW-0812">Transmembrane</keyword>
<keyword evidence="1" id="KW-1133">Transmembrane helix</keyword>
<gene>
    <name evidence="2" type="ORF">HKT18_02445</name>
</gene>
<comment type="caution">
    <text evidence="2">The sequence shown here is derived from an EMBL/GenBank/DDBJ whole genome shotgun (WGS) entry which is preliminary data.</text>
</comment>